<dbReference type="EMBL" id="JAVDWV010000019">
    <property type="protein sequence ID" value="MDR7156691.1"/>
    <property type="molecule type" value="Genomic_DNA"/>
</dbReference>
<sequence length="123" mass="14157">MFFEVDWEDRGGILVARCMGIWDQEILRDFRLALFKRLDAARCSSFDHLVDSRNTAPQPKSLTDEMEDLIRDLNARGMQRTAVVATSSILRMQLNRIGSSSNRRFFEDEALARAWLTSDGEVE</sequence>
<evidence type="ECO:0000313" key="2">
    <source>
        <dbReference type="Proteomes" id="UP001267638"/>
    </source>
</evidence>
<protein>
    <recommendedName>
        <fullName evidence="3">STAS/SEC14 domain-containing protein</fullName>
    </recommendedName>
</protein>
<accession>A0ABU1X6C9</accession>
<comment type="caution">
    <text evidence="1">The sequence shown here is derived from an EMBL/GenBank/DDBJ whole genome shotgun (WGS) entry which is preliminary data.</text>
</comment>
<gene>
    <name evidence="1" type="ORF">J2W40_003536</name>
</gene>
<reference evidence="1 2" key="1">
    <citation type="submission" date="2023-07" db="EMBL/GenBank/DDBJ databases">
        <title>Sorghum-associated microbial communities from plants grown in Nebraska, USA.</title>
        <authorList>
            <person name="Schachtman D."/>
        </authorList>
    </citation>
    <scope>NUCLEOTIDE SEQUENCE [LARGE SCALE GENOMIC DNA]</scope>
    <source>
        <strain evidence="1 2">4256</strain>
    </source>
</reference>
<proteinExistence type="predicted"/>
<organism evidence="1 2">
    <name type="scientific">Sphingobium xenophagum</name>
    <dbReference type="NCBI Taxonomy" id="121428"/>
    <lineage>
        <taxon>Bacteria</taxon>
        <taxon>Pseudomonadati</taxon>
        <taxon>Pseudomonadota</taxon>
        <taxon>Alphaproteobacteria</taxon>
        <taxon>Sphingomonadales</taxon>
        <taxon>Sphingomonadaceae</taxon>
        <taxon>Sphingobium</taxon>
    </lineage>
</organism>
<dbReference type="Proteomes" id="UP001267638">
    <property type="component" value="Unassembled WGS sequence"/>
</dbReference>
<name>A0ABU1X6C9_SPHXE</name>
<keyword evidence="2" id="KW-1185">Reference proteome</keyword>
<evidence type="ECO:0000313" key="1">
    <source>
        <dbReference type="EMBL" id="MDR7156691.1"/>
    </source>
</evidence>
<evidence type="ECO:0008006" key="3">
    <source>
        <dbReference type="Google" id="ProtNLM"/>
    </source>
</evidence>
<dbReference type="RefSeq" id="WP_310227192.1">
    <property type="nucleotide sequence ID" value="NZ_JAVDWV010000019.1"/>
</dbReference>